<accession>A0ABT4YDX5</accession>
<evidence type="ECO:0000313" key="1">
    <source>
        <dbReference type="EMBL" id="MDA8486730.1"/>
    </source>
</evidence>
<dbReference type="Proteomes" id="UP001211689">
    <property type="component" value="Unassembled WGS sequence"/>
</dbReference>
<keyword evidence="2" id="KW-1185">Reference proteome</keyword>
<organism evidence="1 2">
    <name type="scientific">Metapseudomonas resinovorans</name>
    <name type="common">Pseudomonas resinovorans</name>
    <dbReference type="NCBI Taxonomy" id="53412"/>
    <lineage>
        <taxon>Bacteria</taxon>
        <taxon>Pseudomonadati</taxon>
        <taxon>Pseudomonadota</taxon>
        <taxon>Gammaproteobacteria</taxon>
        <taxon>Pseudomonadales</taxon>
        <taxon>Pseudomonadaceae</taxon>
        <taxon>Metapseudomonas</taxon>
    </lineage>
</organism>
<dbReference type="EMBL" id="JANEWF010000061">
    <property type="protein sequence ID" value="MDA8486730.1"/>
    <property type="molecule type" value="Genomic_DNA"/>
</dbReference>
<comment type="caution">
    <text evidence="1">The sequence shown here is derived from an EMBL/GenBank/DDBJ whole genome shotgun (WGS) entry which is preliminary data.</text>
</comment>
<name>A0ABT4YDX5_METRE</name>
<proteinExistence type="predicted"/>
<reference evidence="1 2" key="1">
    <citation type="submission" date="2022-07" db="EMBL/GenBank/DDBJ databases">
        <title>Genome Analysis of Selected Gammaproteobacteria from Nigerian Food snails.</title>
        <authorList>
            <person name="Okafor A.C."/>
        </authorList>
    </citation>
    <scope>NUCLEOTIDE SEQUENCE [LARGE SCALE GENOMIC DNA]</scope>
    <source>
        <strain evidence="1 2">Awg 2</strain>
    </source>
</reference>
<sequence>MFLAAFLSGLAFMLRVLAVAALSIFLLAKASDTYDVPTLTFHMVAINGGATVLGGSLEGPEDSPVARIELILQFYMAGALVETRTVQLNSLRWPKASFKVPLVIGADCYEVVALRAFDSKNNFLPSADATSEVLKPGRCLASSH</sequence>
<gene>
    <name evidence="1" type="ORF">NNO07_26995</name>
</gene>
<evidence type="ECO:0000313" key="2">
    <source>
        <dbReference type="Proteomes" id="UP001211689"/>
    </source>
</evidence>
<dbReference type="RefSeq" id="WP_271472536.1">
    <property type="nucleotide sequence ID" value="NZ_JANEWF010000061.1"/>
</dbReference>
<evidence type="ECO:0008006" key="3">
    <source>
        <dbReference type="Google" id="ProtNLM"/>
    </source>
</evidence>
<protein>
    <recommendedName>
        <fullName evidence="3">Transmembrane protein</fullName>
    </recommendedName>
</protein>